<name>A0A4U5LUM8_STECR</name>
<dbReference type="EMBL" id="AZBU02000012">
    <property type="protein sequence ID" value="TKR59819.1"/>
    <property type="molecule type" value="Genomic_DNA"/>
</dbReference>
<reference evidence="1 2" key="2">
    <citation type="journal article" date="2019" name="G3 (Bethesda)">
        <title>Hybrid Assembly of the Genome of the Entomopathogenic Nematode Steinernema carpocapsae Identifies the X-Chromosome.</title>
        <authorList>
            <person name="Serra L."/>
            <person name="Macchietto M."/>
            <person name="Macias-Munoz A."/>
            <person name="McGill C.J."/>
            <person name="Rodriguez I.M."/>
            <person name="Rodriguez B."/>
            <person name="Murad R."/>
            <person name="Mortazavi A."/>
        </authorList>
    </citation>
    <scope>NUCLEOTIDE SEQUENCE [LARGE SCALE GENOMIC DNA]</scope>
    <source>
        <strain evidence="1 2">ALL</strain>
    </source>
</reference>
<gene>
    <name evidence="1" type="ORF">L596_029436</name>
</gene>
<organism evidence="1 2">
    <name type="scientific">Steinernema carpocapsae</name>
    <name type="common">Entomopathogenic nematode</name>
    <dbReference type="NCBI Taxonomy" id="34508"/>
    <lineage>
        <taxon>Eukaryota</taxon>
        <taxon>Metazoa</taxon>
        <taxon>Ecdysozoa</taxon>
        <taxon>Nematoda</taxon>
        <taxon>Chromadorea</taxon>
        <taxon>Rhabditida</taxon>
        <taxon>Tylenchina</taxon>
        <taxon>Panagrolaimomorpha</taxon>
        <taxon>Strongyloidoidea</taxon>
        <taxon>Steinernematidae</taxon>
        <taxon>Steinernema</taxon>
    </lineage>
</organism>
<comment type="caution">
    <text evidence="1">The sequence shown here is derived from an EMBL/GenBank/DDBJ whole genome shotgun (WGS) entry which is preliminary data.</text>
</comment>
<sequence>MGGRTALPKAPQRRSIRPPLDQLSSFKMRFGLFACAFITLLCITSAITCDEGGKGTIHGVAINQTVTEECGSDVKFCMGMVTQHEFMEGHFRLCDRDHSCEVSNGFLVPGCQHRRLARVPGQV</sequence>
<dbReference type="Proteomes" id="UP000298663">
    <property type="component" value="Unassembled WGS sequence"/>
</dbReference>
<evidence type="ECO:0000313" key="2">
    <source>
        <dbReference type="Proteomes" id="UP000298663"/>
    </source>
</evidence>
<keyword evidence="2" id="KW-1185">Reference proteome</keyword>
<dbReference type="AlphaFoldDB" id="A0A4U5LUM8"/>
<evidence type="ECO:0000313" key="1">
    <source>
        <dbReference type="EMBL" id="TKR59819.1"/>
    </source>
</evidence>
<reference evidence="1 2" key="1">
    <citation type="journal article" date="2015" name="Genome Biol.">
        <title>Comparative genomics of Steinernema reveals deeply conserved gene regulatory networks.</title>
        <authorList>
            <person name="Dillman A.R."/>
            <person name="Macchietto M."/>
            <person name="Porter C.F."/>
            <person name="Rogers A."/>
            <person name="Williams B."/>
            <person name="Antoshechkin I."/>
            <person name="Lee M.M."/>
            <person name="Goodwin Z."/>
            <person name="Lu X."/>
            <person name="Lewis E.E."/>
            <person name="Goodrich-Blair H."/>
            <person name="Stock S.P."/>
            <person name="Adams B.J."/>
            <person name="Sternberg P.W."/>
            <person name="Mortazavi A."/>
        </authorList>
    </citation>
    <scope>NUCLEOTIDE SEQUENCE [LARGE SCALE GENOMIC DNA]</scope>
    <source>
        <strain evidence="1 2">ALL</strain>
    </source>
</reference>
<protein>
    <submittedName>
        <fullName evidence="1">Uncharacterized protein</fullName>
    </submittedName>
</protein>
<accession>A0A4U5LUM8</accession>
<proteinExistence type="predicted"/>